<dbReference type="InterPro" id="IPR006286">
    <property type="entry name" value="C56_PfpI-like"/>
</dbReference>
<dbReference type="Gene3D" id="3.40.50.880">
    <property type="match status" value="1"/>
</dbReference>
<dbReference type="PANTHER" id="PTHR42733:SF13">
    <property type="entry name" value="DJ-1_PFPI DOMAIN-CONTAINING PROTEIN"/>
    <property type="match status" value="1"/>
</dbReference>
<dbReference type="PANTHER" id="PTHR42733">
    <property type="entry name" value="DJ-1 PROTEIN"/>
    <property type="match status" value="1"/>
</dbReference>
<reference evidence="3" key="1">
    <citation type="journal article" date="2014" name="Front. Microbiol.">
        <title>High frequency of phylogenetically diverse reductive dehalogenase-homologous genes in deep subseafloor sedimentary metagenomes.</title>
        <authorList>
            <person name="Kawai M."/>
            <person name="Futagami T."/>
            <person name="Toyoda A."/>
            <person name="Takaki Y."/>
            <person name="Nishi S."/>
            <person name="Hori S."/>
            <person name="Arai W."/>
            <person name="Tsubouchi T."/>
            <person name="Morono Y."/>
            <person name="Uchiyama I."/>
            <person name="Ito T."/>
            <person name="Fujiyama A."/>
            <person name="Inagaki F."/>
            <person name="Takami H."/>
        </authorList>
    </citation>
    <scope>NUCLEOTIDE SEQUENCE</scope>
    <source>
        <strain evidence="3">Expedition CK06-06</strain>
    </source>
</reference>
<feature type="domain" description="DJ-1/PfpI" evidence="2">
    <location>
        <begin position="1"/>
        <end position="143"/>
    </location>
</feature>
<dbReference type="NCBIfam" id="TIGR01382">
    <property type="entry name" value="PfpI"/>
    <property type="match status" value="1"/>
</dbReference>
<dbReference type="Pfam" id="PF01965">
    <property type="entry name" value="DJ-1_PfpI"/>
    <property type="match status" value="1"/>
</dbReference>
<protein>
    <recommendedName>
        <fullName evidence="2">DJ-1/PfpI domain-containing protein</fullName>
    </recommendedName>
</protein>
<dbReference type="EMBL" id="BARW01016299">
    <property type="protein sequence ID" value="GAJ02586.1"/>
    <property type="molecule type" value="Genomic_DNA"/>
</dbReference>
<evidence type="ECO:0000259" key="2">
    <source>
        <dbReference type="Pfam" id="PF01965"/>
    </source>
</evidence>
<gene>
    <name evidence="3" type="ORF">S12H4_28416</name>
</gene>
<organism evidence="3">
    <name type="scientific">marine sediment metagenome</name>
    <dbReference type="NCBI Taxonomy" id="412755"/>
    <lineage>
        <taxon>unclassified sequences</taxon>
        <taxon>metagenomes</taxon>
        <taxon>ecological metagenomes</taxon>
    </lineage>
</organism>
<dbReference type="AlphaFoldDB" id="X1URS9"/>
<sequence>MKEAGAEVKVVGTSQSTDVVQSKHGYPVQIDLRAHKVDPDEFDAVIVPGGWAPDRLRRCEATLNFVKTLFKQGKVIAAICHGGWVLVSADVLKGKRATSFSAIKDDMMNAGANWVDEEVVVDGNLITSRTPADIPAFSREIMRALE</sequence>
<name>X1URS9_9ZZZZ</name>
<evidence type="ECO:0000313" key="3">
    <source>
        <dbReference type="EMBL" id="GAJ02586.1"/>
    </source>
</evidence>
<dbReference type="InterPro" id="IPR029062">
    <property type="entry name" value="Class_I_gatase-like"/>
</dbReference>
<comment type="similarity">
    <text evidence="1">Belongs to the peptidase C56 family.</text>
</comment>
<dbReference type="CDD" id="cd03134">
    <property type="entry name" value="GATase1_PfpI_like"/>
    <property type="match status" value="1"/>
</dbReference>
<proteinExistence type="inferred from homology"/>
<accession>X1URS9</accession>
<dbReference type="PROSITE" id="PS51276">
    <property type="entry name" value="PEPTIDASE_C56_PFPI"/>
    <property type="match status" value="1"/>
</dbReference>
<evidence type="ECO:0000256" key="1">
    <source>
        <dbReference type="ARBA" id="ARBA00008542"/>
    </source>
</evidence>
<comment type="caution">
    <text evidence="3">The sequence shown here is derived from an EMBL/GenBank/DDBJ whole genome shotgun (WGS) entry which is preliminary data.</text>
</comment>
<dbReference type="SUPFAM" id="SSF52317">
    <property type="entry name" value="Class I glutamine amidotransferase-like"/>
    <property type="match status" value="1"/>
</dbReference>
<dbReference type="InterPro" id="IPR002818">
    <property type="entry name" value="DJ-1/PfpI"/>
</dbReference>